<dbReference type="EMBL" id="JALBUF010000020">
    <property type="protein sequence ID" value="MCI0184672.1"/>
    <property type="molecule type" value="Genomic_DNA"/>
</dbReference>
<evidence type="ECO:0000313" key="4">
    <source>
        <dbReference type="Proteomes" id="UP001139263"/>
    </source>
</evidence>
<protein>
    <recommendedName>
        <fullName evidence="2">Chemotaxis phosphatase CheX-like domain-containing protein</fullName>
    </recommendedName>
</protein>
<evidence type="ECO:0000256" key="1">
    <source>
        <dbReference type="ARBA" id="ARBA00022500"/>
    </source>
</evidence>
<dbReference type="Pfam" id="PF13690">
    <property type="entry name" value="CheX"/>
    <property type="match status" value="1"/>
</dbReference>
<dbReference type="RefSeq" id="WP_241716530.1">
    <property type="nucleotide sequence ID" value="NZ_JALBUF010000020.1"/>
</dbReference>
<keyword evidence="4" id="KW-1185">Reference proteome</keyword>
<evidence type="ECO:0000313" key="3">
    <source>
        <dbReference type="EMBL" id="MCI0184672.1"/>
    </source>
</evidence>
<dbReference type="InterPro" id="IPR028051">
    <property type="entry name" value="CheX-like_dom"/>
</dbReference>
<accession>A0A9X1VER9</accession>
<dbReference type="AlphaFoldDB" id="A0A9X1VER9"/>
<sequence>MDNQQIFHLINGAIETVNEVIPVPLTRQQARRVASPLQQHDLGVLVSFLGDIKGQLIYMFSNEYAKQFSKEMFEMELEGDMLDSFVGELGNMLSGNWATRISATVRVEIAPPVVLKGSTQLSTTASAFLVPFLGPYGEFQMYVLVDS</sequence>
<dbReference type="PANTHER" id="PTHR39452">
    <property type="entry name" value="CHEY-P PHOSPHATASE CHEX"/>
    <property type="match status" value="1"/>
</dbReference>
<dbReference type="InterPro" id="IPR028976">
    <property type="entry name" value="CheC-like_sf"/>
</dbReference>
<keyword evidence="1" id="KW-0145">Chemotaxis</keyword>
<dbReference type="CDD" id="cd17906">
    <property type="entry name" value="CheX"/>
    <property type="match status" value="1"/>
</dbReference>
<organism evidence="3 4">
    <name type="scientific">Sulfoacidibacillus ferrooxidans</name>
    <dbReference type="NCBI Taxonomy" id="2005001"/>
    <lineage>
        <taxon>Bacteria</taxon>
        <taxon>Bacillati</taxon>
        <taxon>Bacillota</taxon>
        <taxon>Bacilli</taxon>
        <taxon>Bacillales</taxon>
        <taxon>Alicyclobacillaceae</taxon>
        <taxon>Sulfoacidibacillus</taxon>
    </lineage>
</organism>
<feature type="domain" description="Chemotaxis phosphatase CheX-like" evidence="2">
    <location>
        <begin position="44"/>
        <end position="124"/>
    </location>
</feature>
<name>A0A9X1VER9_9BACL</name>
<dbReference type="GO" id="GO:0006935">
    <property type="term" value="P:chemotaxis"/>
    <property type="evidence" value="ECO:0007669"/>
    <property type="project" value="UniProtKB-KW"/>
</dbReference>
<dbReference type="Gene3D" id="3.40.1550.10">
    <property type="entry name" value="CheC-like"/>
    <property type="match status" value="1"/>
</dbReference>
<comment type="caution">
    <text evidence="3">The sequence shown here is derived from an EMBL/GenBank/DDBJ whole genome shotgun (WGS) entry which is preliminary data.</text>
</comment>
<reference evidence="3" key="1">
    <citation type="submission" date="2022-03" db="EMBL/GenBank/DDBJ databases">
        <title>Draft Genome Sequence of Firmicute Strain S0AB, a Heterotrophic Iron/Sulfur-Oxidizing Extreme Acidophile.</title>
        <authorList>
            <person name="Vergara E."/>
            <person name="Pakostova E."/>
            <person name="Johnson D.B."/>
            <person name="Holmes D.S."/>
        </authorList>
    </citation>
    <scope>NUCLEOTIDE SEQUENCE</scope>
    <source>
        <strain evidence="3">S0AB</strain>
    </source>
</reference>
<dbReference type="PANTHER" id="PTHR39452:SF1">
    <property type="entry name" value="CHEY-P PHOSPHATASE CHEX"/>
    <property type="match status" value="1"/>
</dbReference>
<dbReference type="InterPro" id="IPR038756">
    <property type="entry name" value="CheX-like"/>
</dbReference>
<dbReference type="SUPFAM" id="SSF103039">
    <property type="entry name" value="CheC-like"/>
    <property type="match status" value="1"/>
</dbReference>
<gene>
    <name evidence="3" type="ORF">MM817_02969</name>
</gene>
<evidence type="ECO:0000259" key="2">
    <source>
        <dbReference type="Pfam" id="PF13690"/>
    </source>
</evidence>
<dbReference type="Proteomes" id="UP001139263">
    <property type="component" value="Unassembled WGS sequence"/>
</dbReference>
<proteinExistence type="predicted"/>